<feature type="domain" description="4Fe-4S ferredoxin-type" evidence="1">
    <location>
        <begin position="505"/>
        <end position="536"/>
    </location>
</feature>
<dbReference type="SUPFAM" id="SSF54862">
    <property type="entry name" value="4Fe-4S ferredoxins"/>
    <property type="match status" value="1"/>
</dbReference>
<proteinExistence type="predicted"/>
<dbReference type="PROSITE" id="PS00198">
    <property type="entry name" value="4FE4S_FER_1"/>
    <property type="match status" value="1"/>
</dbReference>
<feature type="domain" description="4Fe-4S ferredoxin-type" evidence="1">
    <location>
        <begin position="474"/>
        <end position="504"/>
    </location>
</feature>
<dbReference type="STRING" id="1577791.Mpt1_c05140"/>
<dbReference type="RefSeq" id="WP_048111802.1">
    <property type="nucleotide sequence ID" value="NZ_CP010070.1"/>
</dbReference>
<dbReference type="AlphaFoldDB" id="A0A0A7LB68"/>
<dbReference type="Proteomes" id="UP000030787">
    <property type="component" value="Chromosome"/>
</dbReference>
<keyword evidence="2" id="KW-0489">Methyltransferase</keyword>
<dbReference type="InterPro" id="IPR027980">
    <property type="entry name" value="RACo_C"/>
</dbReference>
<dbReference type="OrthoDB" id="23478at2157"/>
<dbReference type="InterPro" id="IPR017896">
    <property type="entry name" value="4Fe4S_Fe-S-bd"/>
</dbReference>
<evidence type="ECO:0000313" key="3">
    <source>
        <dbReference type="Proteomes" id="UP000030787"/>
    </source>
</evidence>
<dbReference type="PANTHER" id="PTHR42895:SF2">
    <property type="entry name" value="IRON-SULFUR CLUSTER PROTEIN"/>
    <property type="match status" value="1"/>
</dbReference>
<dbReference type="Pfam" id="PF14574">
    <property type="entry name" value="RACo_C_ter"/>
    <property type="match status" value="1"/>
</dbReference>
<dbReference type="InterPro" id="IPR043129">
    <property type="entry name" value="ATPase_NBD"/>
</dbReference>
<dbReference type="HOGENOM" id="CLU_504920_0_0_2"/>
<keyword evidence="3" id="KW-1185">Reference proteome</keyword>
<dbReference type="GO" id="GO:0016491">
    <property type="term" value="F:oxidoreductase activity"/>
    <property type="evidence" value="ECO:0007669"/>
    <property type="project" value="UniProtKB-ARBA"/>
</dbReference>
<dbReference type="SUPFAM" id="SSF53067">
    <property type="entry name" value="Actin-like ATPase domain"/>
    <property type="match status" value="1"/>
</dbReference>
<organism evidence="2 3">
    <name type="scientific">Candidatus Methanoplasma termitum</name>
    <dbReference type="NCBI Taxonomy" id="1577791"/>
    <lineage>
        <taxon>Archaea</taxon>
        <taxon>Methanobacteriati</taxon>
        <taxon>Thermoplasmatota</taxon>
        <taxon>Thermoplasmata</taxon>
        <taxon>Methanomassiliicoccales</taxon>
        <taxon>Methanomassiliicoccaceae</taxon>
        <taxon>Candidatus Methanoplasma</taxon>
    </lineage>
</organism>
<dbReference type="InterPro" id="IPR042259">
    <property type="entry name" value="Raco-like_middle_sf"/>
</dbReference>
<dbReference type="PANTHER" id="PTHR42895">
    <property type="entry name" value="IRON-SULFUR CLUSTER-BINDING PROTEIN-RELATED"/>
    <property type="match status" value="1"/>
</dbReference>
<accession>A0A0A7LB68</accession>
<gene>
    <name evidence="2" type="ORF">Mpt1_c05140</name>
</gene>
<evidence type="ECO:0000259" key="1">
    <source>
        <dbReference type="PROSITE" id="PS51379"/>
    </source>
</evidence>
<dbReference type="InterPro" id="IPR017900">
    <property type="entry name" value="4Fe4S_Fe_S_CS"/>
</dbReference>
<dbReference type="PROSITE" id="PS51379">
    <property type="entry name" value="4FE4S_FER_2"/>
    <property type="match status" value="2"/>
</dbReference>
<protein>
    <submittedName>
        <fullName evidence="2">Methylamine methyltransferase corrinoid protein reductive activase</fullName>
    </submittedName>
</protein>
<reference evidence="2 3" key="1">
    <citation type="journal article" date="2014" name="Appl. Environ. Microbiol.">
        <title>Comparative Genome Analysis of 'Candidatus Methanoplasma termitum' Indicates a New Mode of Energy Metabolism in the Seventh Order of Methanogens.</title>
        <authorList>
            <person name="Lang K."/>
            <person name="Schuldes J."/>
            <person name="Klingl A."/>
            <person name="Poehlein A."/>
            <person name="Daniel R."/>
            <person name="Brune A."/>
        </authorList>
    </citation>
    <scope>NUCLEOTIDE SEQUENCE [LARGE SCALE GENOMIC DNA]</scope>
    <source>
        <strain evidence="3">Mpt1</strain>
    </source>
</reference>
<sequence>MTKGYGISLDMGTSGTRAHAVDLSSGKILSTSVTECHPLPGANIMDHLTFCINVGTDLAHEIVIDTVNKVIKTLGIDLKKVERAAICGNPIQLSLFQGLRVDDLAFAGENAHKARGIKPVDRNAGVFSAVDVGMEVPDGCELFVPPSIRHEIGADALAMMYKSGFLEQKENCLVTDYGTNAEMALKVGDDIFTGSAAAGPAMEGQSIKYGMLAGPGAISDLEYDFNWRNMVLDESIMAQPGDKVDFNLNMVIEEGPMHGKAKGITGTGVVAAVAAALHDNLWEKGKLNTKDGKMYFQDGVYIDSHDIGEACKAIGAMRAGHFTLLEKAGIKFDELNIMYMAGASGTYVDAVKAREVGLLPPSCKKIYQYGNTSLAMATDILKNPELLDELQTIADGIRANHVMFASDKTFEQIYIMELAYWDEGMSMDMYNMFNEIEGIQELPPVKGNPEVIRVVKRDIPDLGARGLRIINDIGTELKGYMKGCTGCKKCEKECPEKALTVMKDKQIVVRTKNCLGTACLRCQFSCPEKVYLYDTLKIENKKK</sequence>
<name>A0A0A7LB68_9ARCH</name>
<dbReference type="NCBIfam" id="TIGR04270">
    <property type="entry name" value="Rama_corrin_act"/>
    <property type="match status" value="1"/>
</dbReference>
<dbReference type="Gene3D" id="3.30.70.20">
    <property type="match status" value="1"/>
</dbReference>
<dbReference type="InterPro" id="IPR041414">
    <property type="entry name" value="Raco-like_middle"/>
</dbReference>
<dbReference type="GO" id="GO:0032259">
    <property type="term" value="P:methylation"/>
    <property type="evidence" value="ECO:0007669"/>
    <property type="project" value="UniProtKB-KW"/>
</dbReference>
<dbReference type="InterPro" id="IPR026339">
    <property type="entry name" value="RamA_corrin_act"/>
</dbReference>
<dbReference type="GO" id="GO:0008168">
    <property type="term" value="F:methyltransferase activity"/>
    <property type="evidence" value="ECO:0007669"/>
    <property type="project" value="UniProtKB-KW"/>
</dbReference>
<dbReference type="InterPro" id="IPR052911">
    <property type="entry name" value="Corrinoid_activation_enz"/>
</dbReference>
<dbReference type="EMBL" id="CP010070">
    <property type="protein sequence ID" value="AIZ56405.1"/>
    <property type="molecule type" value="Genomic_DNA"/>
</dbReference>
<dbReference type="Gene3D" id="3.30.420.480">
    <property type="entry name" value="Domain of unknown function (DUF4445)"/>
    <property type="match status" value="1"/>
</dbReference>
<evidence type="ECO:0000313" key="2">
    <source>
        <dbReference type="EMBL" id="AIZ56405.1"/>
    </source>
</evidence>
<dbReference type="Pfam" id="PF17651">
    <property type="entry name" value="Raco_middle"/>
    <property type="match status" value="1"/>
</dbReference>
<dbReference type="GeneID" id="24818183"/>
<dbReference type="KEGG" id="mear:Mpt1_c05140"/>
<keyword evidence="2" id="KW-0808">Transferase</keyword>